<dbReference type="Pfam" id="PF00551">
    <property type="entry name" value="Formyl_trans_N"/>
    <property type="match status" value="1"/>
</dbReference>
<dbReference type="Gene3D" id="3.40.50.170">
    <property type="entry name" value="Formyl transferase, N-terminal domain"/>
    <property type="match status" value="1"/>
</dbReference>
<keyword evidence="4" id="KW-0658">Purine biosynthesis</keyword>
<dbReference type="AlphaFoldDB" id="A0A919K578"/>
<dbReference type="RefSeq" id="WP_203789637.1">
    <property type="nucleotide sequence ID" value="NZ_BOMV01000099.1"/>
</dbReference>
<dbReference type="GO" id="GO:0005829">
    <property type="term" value="C:cytosol"/>
    <property type="evidence" value="ECO:0007669"/>
    <property type="project" value="TreeGrafter"/>
</dbReference>
<gene>
    <name evidence="6" type="ORF">Ari01nite_85960</name>
</gene>
<sequence length="436" mass="46379">MQLPRFPIRRELDGDFTLAGLATVAGTPADPAPAFPPLDIAAAAYEHQVWRLELPVDDGRLLDRTRPAPATQTIGEPGESDLALLHAVEVCGLWRPPVSRRLRSLDPSRARVWLAIADRWTLLSSACGDLRFLNAACKLFGAVWACSPTAAGDGWPSVARLFAGTAHRISDATQHLTDRLNKFPPPASTAAPAPAWPTPATTPAAAPSIVVLAGAGSGGAQQFLADLPTPSPVAAVCWYEAPTDAIPQESAYVSAWYPPEAPAAAPPRRSGAAISGLSQHTAYRWDDVATVLDCHRADLVVLIGMPIVPATVLRKARLGVVNAHNGVLPQYRGMDAVGWAVLNNHPVKCTLHLAATAVDQGDVLATQTVPYGPATTLRGRVKQAQLHLLRAVTLHVAATGQLPPGTPQGPGRQYYRLHPHLKRVLDTCSATLFERN</sequence>
<accession>A0A919K578</accession>
<dbReference type="EMBL" id="BOMV01000099">
    <property type="protein sequence ID" value="GIF01132.1"/>
    <property type="molecule type" value="Genomic_DNA"/>
</dbReference>
<evidence type="ECO:0000256" key="3">
    <source>
        <dbReference type="ARBA" id="ARBA00022679"/>
    </source>
</evidence>
<proteinExistence type="predicted"/>
<dbReference type="PANTHER" id="PTHR43369">
    <property type="entry name" value="PHOSPHORIBOSYLGLYCINAMIDE FORMYLTRANSFERASE"/>
    <property type="match status" value="1"/>
</dbReference>
<name>A0A919K578_9ACTN</name>
<dbReference type="GO" id="GO:0006189">
    <property type="term" value="P:'de novo' IMP biosynthetic process"/>
    <property type="evidence" value="ECO:0007669"/>
    <property type="project" value="TreeGrafter"/>
</dbReference>
<evidence type="ECO:0000256" key="2">
    <source>
        <dbReference type="ARBA" id="ARBA00012254"/>
    </source>
</evidence>
<feature type="domain" description="Formyl transferase N-terminal" evidence="5">
    <location>
        <begin position="284"/>
        <end position="376"/>
    </location>
</feature>
<evidence type="ECO:0000313" key="7">
    <source>
        <dbReference type="Proteomes" id="UP000636960"/>
    </source>
</evidence>
<evidence type="ECO:0000313" key="6">
    <source>
        <dbReference type="EMBL" id="GIF01132.1"/>
    </source>
</evidence>
<comment type="pathway">
    <text evidence="1">Purine metabolism; IMP biosynthesis via de novo pathway; N(2)-formyl-N(1)-(5-phospho-D-ribosyl)glycinamide from N(1)-(5-phospho-D-ribosyl)glycinamide (10-formyl THF route): step 1/1.</text>
</comment>
<evidence type="ECO:0000256" key="4">
    <source>
        <dbReference type="ARBA" id="ARBA00022755"/>
    </source>
</evidence>
<dbReference type="Proteomes" id="UP000636960">
    <property type="component" value="Unassembled WGS sequence"/>
</dbReference>
<comment type="caution">
    <text evidence="6">The sequence shown here is derived from an EMBL/GenBank/DDBJ whole genome shotgun (WGS) entry which is preliminary data.</text>
</comment>
<reference evidence="6" key="1">
    <citation type="submission" date="2021-01" db="EMBL/GenBank/DDBJ databases">
        <title>Whole genome shotgun sequence of Actinoplanes rishiriensis NBRC 108556.</title>
        <authorList>
            <person name="Komaki H."/>
            <person name="Tamura T."/>
        </authorList>
    </citation>
    <scope>NUCLEOTIDE SEQUENCE</scope>
    <source>
        <strain evidence="6">NBRC 108556</strain>
    </source>
</reference>
<dbReference type="EC" id="2.1.2.2" evidence="2"/>
<keyword evidence="7" id="KW-1185">Reference proteome</keyword>
<evidence type="ECO:0000259" key="5">
    <source>
        <dbReference type="Pfam" id="PF00551"/>
    </source>
</evidence>
<dbReference type="PANTHER" id="PTHR43369:SF2">
    <property type="entry name" value="PHOSPHORIBOSYLGLYCINAMIDE FORMYLTRANSFERASE"/>
    <property type="match status" value="1"/>
</dbReference>
<evidence type="ECO:0000256" key="1">
    <source>
        <dbReference type="ARBA" id="ARBA00005054"/>
    </source>
</evidence>
<dbReference type="InterPro" id="IPR036477">
    <property type="entry name" value="Formyl_transf_N_sf"/>
</dbReference>
<dbReference type="SUPFAM" id="SSF53328">
    <property type="entry name" value="Formyltransferase"/>
    <property type="match status" value="1"/>
</dbReference>
<dbReference type="GO" id="GO:0004644">
    <property type="term" value="F:phosphoribosylglycinamide formyltransferase activity"/>
    <property type="evidence" value="ECO:0007669"/>
    <property type="project" value="UniProtKB-EC"/>
</dbReference>
<organism evidence="6 7">
    <name type="scientific">Paractinoplanes rishiriensis</name>
    <dbReference type="NCBI Taxonomy" id="1050105"/>
    <lineage>
        <taxon>Bacteria</taxon>
        <taxon>Bacillati</taxon>
        <taxon>Actinomycetota</taxon>
        <taxon>Actinomycetes</taxon>
        <taxon>Micromonosporales</taxon>
        <taxon>Micromonosporaceae</taxon>
        <taxon>Paractinoplanes</taxon>
    </lineage>
</organism>
<protein>
    <recommendedName>
        <fullName evidence="2">phosphoribosylglycinamide formyltransferase 1</fullName>
        <ecNumber evidence="2">2.1.2.2</ecNumber>
    </recommendedName>
</protein>
<keyword evidence="3" id="KW-0808">Transferase</keyword>
<dbReference type="InterPro" id="IPR002376">
    <property type="entry name" value="Formyl_transf_N"/>
</dbReference>